<protein>
    <submittedName>
        <fullName evidence="2">Uncharacterized protein</fullName>
    </submittedName>
</protein>
<name>A0A916W982_9BACI</name>
<dbReference type="EMBL" id="BMEY01000009">
    <property type="protein sequence ID" value="GGA77478.1"/>
    <property type="molecule type" value="Genomic_DNA"/>
</dbReference>
<keyword evidence="3" id="KW-1185">Reference proteome</keyword>
<dbReference type="Proteomes" id="UP000613512">
    <property type="component" value="Unassembled WGS sequence"/>
</dbReference>
<dbReference type="AlphaFoldDB" id="A0A916W982"/>
<reference evidence="2" key="1">
    <citation type="journal article" date="2014" name="Int. J. Syst. Evol. Microbiol.">
        <title>Complete genome sequence of Corynebacterium casei LMG S-19264T (=DSM 44701T), isolated from a smear-ripened cheese.</title>
        <authorList>
            <consortium name="US DOE Joint Genome Institute (JGI-PGF)"/>
            <person name="Walter F."/>
            <person name="Albersmeier A."/>
            <person name="Kalinowski J."/>
            <person name="Ruckert C."/>
        </authorList>
    </citation>
    <scope>NUCLEOTIDE SEQUENCE</scope>
    <source>
        <strain evidence="2">CGMCC 1.12408</strain>
    </source>
</reference>
<feature type="region of interest" description="Disordered" evidence="1">
    <location>
        <begin position="18"/>
        <end position="40"/>
    </location>
</feature>
<gene>
    <name evidence="2" type="ORF">GCM10008025_21360</name>
</gene>
<accession>A0A916W982</accession>
<comment type="caution">
    <text evidence="2">The sequence shown here is derived from an EMBL/GenBank/DDBJ whole genome shotgun (WGS) entry which is preliminary data.</text>
</comment>
<proteinExistence type="predicted"/>
<evidence type="ECO:0000313" key="3">
    <source>
        <dbReference type="Proteomes" id="UP000613512"/>
    </source>
</evidence>
<evidence type="ECO:0000256" key="1">
    <source>
        <dbReference type="SAM" id="MobiDB-lite"/>
    </source>
</evidence>
<organism evidence="2 3">
    <name type="scientific">Ornithinibacillus halotolerans</name>
    <dbReference type="NCBI Taxonomy" id="1274357"/>
    <lineage>
        <taxon>Bacteria</taxon>
        <taxon>Bacillati</taxon>
        <taxon>Bacillota</taxon>
        <taxon>Bacilli</taxon>
        <taxon>Bacillales</taxon>
        <taxon>Bacillaceae</taxon>
        <taxon>Ornithinibacillus</taxon>
    </lineage>
</organism>
<sequence length="40" mass="4643">MDNWREGLIRTKEHEFKVTKGRQKGTKLGSKVTIVREKGT</sequence>
<evidence type="ECO:0000313" key="2">
    <source>
        <dbReference type="EMBL" id="GGA77478.1"/>
    </source>
</evidence>
<reference evidence="2" key="2">
    <citation type="submission" date="2020-09" db="EMBL/GenBank/DDBJ databases">
        <authorList>
            <person name="Sun Q."/>
            <person name="Zhou Y."/>
        </authorList>
    </citation>
    <scope>NUCLEOTIDE SEQUENCE</scope>
    <source>
        <strain evidence="2">CGMCC 1.12408</strain>
    </source>
</reference>